<dbReference type="EMBL" id="HBUF01659038">
    <property type="protein sequence ID" value="CAG6788286.1"/>
    <property type="molecule type" value="Transcribed_RNA"/>
</dbReference>
<organism evidence="2">
    <name type="scientific">Cacopsylla melanoneura</name>
    <dbReference type="NCBI Taxonomy" id="428564"/>
    <lineage>
        <taxon>Eukaryota</taxon>
        <taxon>Metazoa</taxon>
        <taxon>Ecdysozoa</taxon>
        <taxon>Arthropoda</taxon>
        <taxon>Hexapoda</taxon>
        <taxon>Insecta</taxon>
        <taxon>Pterygota</taxon>
        <taxon>Neoptera</taxon>
        <taxon>Paraneoptera</taxon>
        <taxon>Hemiptera</taxon>
        <taxon>Sternorrhyncha</taxon>
        <taxon>Psylloidea</taxon>
        <taxon>Psyllidae</taxon>
        <taxon>Psyllinae</taxon>
        <taxon>Cacopsylla</taxon>
    </lineage>
</organism>
<dbReference type="EMBL" id="HBUF01148181">
    <property type="protein sequence ID" value="CAG6647668.1"/>
    <property type="molecule type" value="Transcribed_RNA"/>
</dbReference>
<feature type="domain" description="PRELI/MSF1" evidence="1">
    <location>
        <begin position="1"/>
        <end position="170"/>
    </location>
</feature>
<reference evidence="2" key="1">
    <citation type="submission" date="2021-05" db="EMBL/GenBank/DDBJ databases">
        <authorList>
            <person name="Alioto T."/>
            <person name="Alioto T."/>
            <person name="Gomez Garrido J."/>
        </authorList>
    </citation>
    <scope>NUCLEOTIDE SEQUENCE</scope>
</reference>
<dbReference type="PANTHER" id="PTHR11158">
    <property type="entry name" value="MSF1/PX19 RELATED"/>
    <property type="match status" value="1"/>
</dbReference>
<dbReference type="GO" id="GO:0005758">
    <property type="term" value="C:mitochondrial intermembrane space"/>
    <property type="evidence" value="ECO:0007669"/>
    <property type="project" value="InterPro"/>
</dbReference>
<evidence type="ECO:0000313" key="2">
    <source>
        <dbReference type="EMBL" id="CAG6676149.1"/>
    </source>
</evidence>
<dbReference type="EMBL" id="HBUF01238728">
    <property type="protein sequence ID" value="CAG6676149.1"/>
    <property type="molecule type" value="Transcribed_RNA"/>
</dbReference>
<proteinExistence type="predicted"/>
<dbReference type="EMBL" id="HBUF01659040">
    <property type="protein sequence ID" value="CAG6788288.1"/>
    <property type="molecule type" value="Transcribed_RNA"/>
</dbReference>
<dbReference type="EMBL" id="HBUF01238725">
    <property type="protein sequence ID" value="CAG6676140.1"/>
    <property type="molecule type" value="Transcribed_RNA"/>
</dbReference>
<name>A0A8D8SUF6_9HEMI</name>
<dbReference type="EMBL" id="HBUF01341982">
    <property type="protein sequence ID" value="CAG6704788.1"/>
    <property type="molecule type" value="Transcribed_RNA"/>
</dbReference>
<dbReference type="AlphaFoldDB" id="A0A8D8SUF6"/>
<dbReference type="InterPro" id="IPR037365">
    <property type="entry name" value="Slowmo/Ups"/>
</dbReference>
<dbReference type="EMBL" id="HBUF01238727">
    <property type="protein sequence ID" value="CAG6676146.1"/>
    <property type="molecule type" value="Transcribed_RNA"/>
</dbReference>
<dbReference type="EMBL" id="HBUF01238726">
    <property type="protein sequence ID" value="CAG6676143.1"/>
    <property type="molecule type" value="Transcribed_RNA"/>
</dbReference>
<dbReference type="PROSITE" id="PS50904">
    <property type="entry name" value="PRELI_MSF1"/>
    <property type="match status" value="1"/>
</dbReference>
<dbReference type="EMBL" id="HBUF01659037">
    <property type="protein sequence ID" value="CAG6788285.1"/>
    <property type="molecule type" value="Transcribed_RNA"/>
</dbReference>
<dbReference type="InterPro" id="IPR006797">
    <property type="entry name" value="PRELI/MSF1_dom"/>
</dbReference>
<accession>A0A8D8SUF6</accession>
<dbReference type="EMBL" id="HBUF01148180">
    <property type="protein sequence ID" value="CAG6647667.1"/>
    <property type="molecule type" value="Transcribed_RNA"/>
</dbReference>
<dbReference type="EMBL" id="HBUF01341983">
    <property type="protein sequence ID" value="CAG6704789.1"/>
    <property type="molecule type" value="Transcribed_RNA"/>
</dbReference>
<dbReference type="EMBL" id="HBUF01148182">
    <property type="protein sequence ID" value="CAG6647669.1"/>
    <property type="molecule type" value="Transcribed_RNA"/>
</dbReference>
<dbReference type="EMBL" id="HBUF01659039">
    <property type="protein sequence ID" value="CAG6788287.1"/>
    <property type="molecule type" value="Transcribed_RNA"/>
</dbReference>
<protein>
    <submittedName>
        <fullName evidence="2">Protein slowmo</fullName>
    </submittedName>
</protein>
<sequence>MKIWTSEHTFDHPWETIVQATWRKYPNPMNTAVKGIDVIDRKVENGILKSHRLLSSQWGLPNWARSVVGSTNIFYASERSEIDPKRREMTLETNNLTYGHVIAVDERLVYQPHPEDNSKTLLKQEAVVTVRGIPLSSYVENLLTSKISHNAGKGRLAIEWVINKLDSEVQDLKSSTDEILNHTKKSIDDITRHHNSDFSNPA</sequence>
<dbReference type="Pfam" id="PF04707">
    <property type="entry name" value="PRELI"/>
    <property type="match status" value="1"/>
</dbReference>
<evidence type="ECO:0000259" key="1">
    <source>
        <dbReference type="PROSITE" id="PS50904"/>
    </source>
</evidence>